<dbReference type="PANTHER" id="PTHR14465:SF0">
    <property type="entry name" value="IQ DOMAIN-CONTAINING PROTEIN H"/>
    <property type="match status" value="1"/>
</dbReference>
<dbReference type="EMBL" id="ICPP01008422">
    <property type="protein sequence ID" value="LAC41066.1"/>
    <property type="molecule type" value="Transcribed_RNA"/>
</dbReference>
<dbReference type="AlphaFoldDB" id="A0A6G1RQ67"/>
<accession>A0A6G1RQ67</accession>
<proteinExistence type="predicted"/>
<feature type="compositionally biased region" description="Polar residues" evidence="1">
    <location>
        <begin position="86"/>
        <end position="96"/>
    </location>
</feature>
<reference evidence="2" key="2">
    <citation type="submission" date="2020-03" db="EMBL/GenBank/DDBJ databases">
        <authorList>
            <consortium name="Environmental Genome Science Research Promotion Project"/>
            <person name="Nakajima N."/>
            <person name="Onuma M."/>
            <person name="Endoh D."/>
        </authorList>
    </citation>
    <scope>NUCLEOTIDE SEQUENCE</scope>
</reference>
<evidence type="ECO:0000256" key="1">
    <source>
        <dbReference type="SAM" id="MobiDB-lite"/>
    </source>
</evidence>
<feature type="compositionally biased region" description="Polar residues" evidence="1">
    <location>
        <begin position="129"/>
        <end position="146"/>
    </location>
</feature>
<reference evidence="2" key="1">
    <citation type="submission" date="2020-03" db="EMBL/GenBank/DDBJ databases">
        <title>Okinawa Rail whole genome shotgun sequence.</title>
        <authorList>
            <person name="Nakajima N."/>
            <person name="Onuma M."/>
            <person name="Endoh D."/>
        </authorList>
    </citation>
    <scope>NUCLEOTIDE SEQUENCE</scope>
</reference>
<feature type="region of interest" description="Disordered" evidence="1">
    <location>
        <begin position="86"/>
        <end position="108"/>
    </location>
</feature>
<feature type="region of interest" description="Disordered" evidence="1">
    <location>
        <begin position="127"/>
        <end position="146"/>
    </location>
</feature>
<protein>
    <submittedName>
        <fullName evidence="2">IQ motif containing H</fullName>
    </submittedName>
</protein>
<name>A0A6G1RQ67_9GRUI</name>
<dbReference type="InterPro" id="IPR038752">
    <property type="entry name" value="IQCH"/>
</dbReference>
<dbReference type="PANTHER" id="PTHR14465">
    <property type="entry name" value="IQ DOMAIN-CONTAINING PROTEIN H"/>
    <property type="match status" value="1"/>
</dbReference>
<evidence type="ECO:0000313" key="2">
    <source>
        <dbReference type="EMBL" id="LAC41066.1"/>
    </source>
</evidence>
<sequence length="146" mass="16006">MVRSGERVPLLRARTAAAMAGSMEPGQEAGTELGQVQEDLHMLKVKNINLKANLEAVDISDLETAIKTTELGLRKHAENRLNTVNKPVLTVSSTDNPEVHSKEPPKWGLHFGASQKQLILPRVPVEPMTVQQRSKSAPRVSRSSQV</sequence>
<organism evidence="2">
    <name type="scientific">Hypotaenidia okinawae</name>
    <dbReference type="NCBI Taxonomy" id="2861861"/>
    <lineage>
        <taxon>Eukaryota</taxon>
        <taxon>Metazoa</taxon>
        <taxon>Chordata</taxon>
        <taxon>Craniata</taxon>
        <taxon>Vertebrata</taxon>
        <taxon>Euteleostomi</taxon>
        <taxon>Archelosauria</taxon>
        <taxon>Archosauria</taxon>
        <taxon>Dinosauria</taxon>
        <taxon>Saurischia</taxon>
        <taxon>Theropoda</taxon>
        <taxon>Coelurosauria</taxon>
        <taxon>Aves</taxon>
        <taxon>Neognathae</taxon>
        <taxon>Neoaves</taxon>
        <taxon>Gruiformes</taxon>
        <taxon>Rallidae</taxon>
        <taxon>Hypotaenidia</taxon>
    </lineage>
</organism>